<dbReference type="Pfam" id="PF04134">
    <property type="entry name" value="DCC1-like"/>
    <property type="match status" value="1"/>
</dbReference>
<proteinExistence type="predicted"/>
<name>A0A239GQC0_9BACT</name>
<sequence length="177" mass="19946">MTESTLTKPILLFNDECAVCRVIARWVCNSAEGQEGGSSIDIRPIGNDPDALRILNPALDIWDAYANIHILMPDGTMRTDGEAVAETLRNLPNTRWLARCFNVKLFGRRPFQAILNGAYTLLADLRPLLGCESCGIPPPWLRPFHWLAQRITGRFRGRNHTAIKSRLTKPPTLKRTR</sequence>
<keyword evidence="2" id="KW-1185">Reference proteome</keyword>
<dbReference type="EMBL" id="FZOU01000002">
    <property type="protein sequence ID" value="SNS71426.1"/>
    <property type="molecule type" value="Genomic_DNA"/>
</dbReference>
<evidence type="ECO:0000313" key="1">
    <source>
        <dbReference type="EMBL" id="SNS71426.1"/>
    </source>
</evidence>
<protein>
    <recommendedName>
        <fullName evidence="3">DUF393 domain-containing protein</fullName>
    </recommendedName>
</protein>
<organism evidence="1 2">
    <name type="scientific">Granulicella rosea</name>
    <dbReference type="NCBI Taxonomy" id="474952"/>
    <lineage>
        <taxon>Bacteria</taxon>
        <taxon>Pseudomonadati</taxon>
        <taxon>Acidobacteriota</taxon>
        <taxon>Terriglobia</taxon>
        <taxon>Terriglobales</taxon>
        <taxon>Acidobacteriaceae</taxon>
        <taxon>Granulicella</taxon>
    </lineage>
</organism>
<evidence type="ECO:0008006" key="3">
    <source>
        <dbReference type="Google" id="ProtNLM"/>
    </source>
</evidence>
<dbReference type="AlphaFoldDB" id="A0A239GQC0"/>
<dbReference type="RefSeq" id="WP_176441626.1">
    <property type="nucleotide sequence ID" value="NZ_FZOU01000002.1"/>
</dbReference>
<dbReference type="InterPro" id="IPR007263">
    <property type="entry name" value="DCC1-like"/>
</dbReference>
<gene>
    <name evidence="1" type="ORF">SAMN05421770_10239</name>
</gene>
<accession>A0A239GQC0</accession>
<dbReference type="Proteomes" id="UP000198356">
    <property type="component" value="Unassembled WGS sequence"/>
</dbReference>
<dbReference type="GO" id="GO:0015035">
    <property type="term" value="F:protein-disulfide reductase activity"/>
    <property type="evidence" value="ECO:0007669"/>
    <property type="project" value="InterPro"/>
</dbReference>
<reference evidence="1 2" key="1">
    <citation type="submission" date="2017-06" db="EMBL/GenBank/DDBJ databases">
        <authorList>
            <person name="Kim H.J."/>
            <person name="Triplett B.A."/>
        </authorList>
    </citation>
    <scope>NUCLEOTIDE SEQUENCE [LARGE SCALE GENOMIC DNA]</scope>
    <source>
        <strain evidence="1 2">DSM 18704</strain>
    </source>
</reference>
<evidence type="ECO:0000313" key="2">
    <source>
        <dbReference type="Proteomes" id="UP000198356"/>
    </source>
</evidence>